<comment type="caution">
    <text evidence="2">The sequence shown here is derived from an EMBL/GenBank/DDBJ whole genome shotgun (WGS) entry which is preliminary data.</text>
</comment>
<dbReference type="SUPFAM" id="SSF52200">
    <property type="entry name" value="Toll/Interleukin receptor TIR domain"/>
    <property type="match status" value="1"/>
</dbReference>
<dbReference type="InterPro" id="IPR000157">
    <property type="entry name" value="TIR_dom"/>
</dbReference>
<sequence>FMIFFCFSSKDRHTIVEAILYHIRNYRIPVWYDRDQMLLGDERNHKNFVEGVEYSSYGIIILSPNSIQSYCANEEIDLMYEKYLKGTMHIFPIFFNLSANEVPPKYEWLKKLVYKEITPSIDVRSTCNHVICKFLVDDLSKHESRNFSSLEKRMNKMKCDPYILILLRSYLQLDEKNFNSRIALLYAGCSYIECSYDLSNAPAYYTAGFKKLFNETKLSLEVDLRDILMIENLFLLLVGTFIIGNLVKDV</sequence>
<feature type="non-terminal residue" evidence="2">
    <location>
        <position position="1"/>
    </location>
</feature>
<dbReference type="EMBL" id="JBHUGF010000010">
    <property type="protein sequence ID" value="MFD1990822.1"/>
    <property type="molecule type" value="Genomic_DNA"/>
</dbReference>
<protein>
    <submittedName>
        <fullName evidence="2">Toll/interleukin-1 receptor domain-containing protein</fullName>
    </submittedName>
</protein>
<keyword evidence="2" id="KW-0675">Receptor</keyword>
<evidence type="ECO:0000313" key="3">
    <source>
        <dbReference type="Proteomes" id="UP001597403"/>
    </source>
</evidence>
<dbReference type="InterPro" id="IPR035897">
    <property type="entry name" value="Toll_tir_struct_dom_sf"/>
</dbReference>
<feature type="domain" description="TIR" evidence="1">
    <location>
        <begin position="3"/>
        <end position="114"/>
    </location>
</feature>
<proteinExistence type="predicted"/>
<gene>
    <name evidence="2" type="ORF">ACFSGI_12690</name>
</gene>
<accession>A0ABW4UX19</accession>
<dbReference type="RefSeq" id="WP_379283362.1">
    <property type="nucleotide sequence ID" value="NZ_JBHUGF010000010.1"/>
</dbReference>
<keyword evidence="3" id="KW-1185">Reference proteome</keyword>
<dbReference type="Gene3D" id="3.40.50.10140">
    <property type="entry name" value="Toll/interleukin-1 receptor homology (TIR) domain"/>
    <property type="match status" value="1"/>
</dbReference>
<dbReference type="Pfam" id="PF13676">
    <property type="entry name" value="TIR_2"/>
    <property type="match status" value="1"/>
</dbReference>
<organism evidence="2 3">
    <name type="scientific">Paenibacillus nicotianae</name>
    <dbReference type="NCBI Taxonomy" id="1526551"/>
    <lineage>
        <taxon>Bacteria</taxon>
        <taxon>Bacillati</taxon>
        <taxon>Bacillota</taxon>
        <taxon>Bacilli</taxon>
        <taxon>Bacillales</taxon>
        <taxon>Paenibacillaceae</taxon>
        <taxon>Paenibacillus</taxon>
    </lineage>
</organism>
<name>A0ABW4UX19_9BACL</name>
<reference evidence="3" key="1">
    <citation type="journal article" date="2019" name="Int. J. Syst. Evol. Microbiol.">
        <title>The Global Catalogue of Microorganisms (GCM) 10K type strain sequencing project: providing services to taxonomists for standard genome sequencing and annotation.</title>
        <authorList>
            <consortium name="The Broad Institute Genomics Platform"/>
            <consortium name="The Broad Institute Genome Sequencing Center for Infectious Disease"/>
            <person name="Wu L."/>
            <person name="Ma J."/>
        </authorList>
    </citation>
    <scope>NUCLEOTIDE SEQUENCE [LARGE SCALE GENOMIC DNA]</scope>
    <source>
        <strain evidence="3">CGMCC 1.15067</strain>
    </source>
</reference>
<evidence type="ECO:0000259" key="1">
    <source>
        <dbReference type="Pfam" id="PF13676"/>
    </source>
</evidence>
<evidence type="ECO:0000313" key="2">
    <source>
        <dbReference type="EMBL" id="MFD1990822.1"/>
    </source>
</evidence>
<dbReference type="Proteomes" id="UP001597403">
    <property type="component" value="Unassembled WGS sequence"/>
</dbReference>